<dbReference type="PRINTS" id="PR00598">
    <property type="entry name" value="HTHMARR"/>
</dbReference>
<keyword evidence="2" id="KW-0238">DNA-binding</keyword>
<evidence type="ECO:0000256" key="2">
    <source>
        <dbReference type="ARBA" id="ARBA00023125"/>
    </source>
</evidence>
<accession>A0A0D7X4Y0</accession>
<dbReference type="AlphaFoldDB" id="A0A0D7X4Y0"/>
<gene>
    <name evidence="5" type="ORF">QD47_06350</name>
</gene>
<dbReference type="GO" id="GO:0003700">
    <property type="term" value="F:DNA-binding transcription factor activity"/>
    <property type="evidence" value="ECO:0007669"/>
    <property type="project" value="InterPro"/>
</dbReference>
<dbReference type="InterPro" id="IPR023187">
    <property type="entry name" value="Tscrpt_reg_MarR-type_CS"/>
</dbReference>
<dbReference type="Gene3D" id="1.10.10.10">
    <property type="entry name" value="Winged helix-like DNA-binding domain superfamily/Winged helix DNA-binding domain"/>
    <property type="match status" value="1"/>
</dbReference>
<dbReference type="GO" id="GO:0006950">
    <property type="term" value="P:response to stress"/>
    <property type="evidence" value="ECO:0007669"/>
    <property type="project" value="TreeGrafter"/>
</dbReference>
<name>A0A0D7X4Y0_9BACL</name>
<dbReference type="PATRIC" id="fig|159743.3.peg.1383"/>
<protein>
    <submittedName>
        <fullName evidence="5">MarR family transcriptional regulator</fullName>
    </submittedName>
</protein>
<dbReference type="EMBL" id="JTHP01000008">
    <property type="protein sequence ID" value="KJD46475.1"/>
    <property type="molecule type" value="Genomic_DNA"/>
</dbReference>
<keyword evidence="6" id="KW-1185">Reference proteome</keyword>
<keyword evidence="3" id="KW-0804">Transcription</keyword>
<evidence type="ECO:0000259" key="4">
    <source>
        <dbReference type="PROSITE" id="PS50995"/>
    </source>
</evidence>
<evidence type="ECO:0000313" key="6">
    <source>
        <dbReference type="Proteomes" id="UP000032534"/>
    </source>
</evidence>
<dbReference type="Proteomes" id="UP000032534">
    <property type="component" value="Unassembled WGS sequence"/>
</dbReference>
<organism evidence="5 6">
    <name type="scientific">Paenibacillus terrae</name>
    <dbReference type="NCBI Taxonomy" id="159743"/>
    <lineage>
        <taxon>Bacteria</taxon>
        <taxon>Bacillati</taxon>
        <taxon>Bacillota</taxon>
        <taxon>Bacilli</taxon>
        <taxon>Bacillales</taxon>
        <taxon>Paenibacillaceae</taxon>
        <taxon>Paenibacillus</taxon>
    </lineage>
</organism>
<feature type="domain" description="HTH marR-type" evidence="4">
    <location>
        <begin position="1"/>
        <end position="133"/>
    </location>
</feature>
<dbReference type="InterPro" id="IPR000835">
    <property type="entry name" value="HTH_MarR-typ"/>
</dbReference>
<comment type="caution">
    <text evidence="5">The sequence shown here is derived from an EMBL/GenBank/DDBJ whole genome shotgun (WGS) entry which is preliminary data.</text>
</comment>
<dbReference type="GO" id="GO:0003677">
    <property type="term" value="F:DNA binding"/>
    <property type="evidence" value="ECO:0007669"/>
    <property type="project" value="UniProtKB-KW"/>
</dbReference>
<dbReference type="SUPFAM" id="SSF46785">
    <property type="entry name" value="Winged helix' DNA-binding domain"/>
    <property type="match status" value="1"/>
</dbReference>
<dbReference type="InterPro" id="IPR036390">
    <property type="entry name" value="WH_DNA-bd_sf"/>
</dbReference>
<proteinExistence type="predicted"/>
<dbReference type="InterPro" id="IPR039422">
    <property type="entry name" value="MarR/SlyA-like"/>
</dbReference>
<dbReference type="InterPro" id="IPR036388">
    <property type="entry name" value="WH-like_DNA-bd_sf"/>
</dbReference>
<sequence>MELIEYELTTFIRRAVYIDQSEHKIGILERATYLLLRQLMEYGPTRVKTLADMFLLDISTVSRQTAALETKGLIRRLSDPSDGRVSLFEISELGKKLLLEDKKMRVARYCEMLENWTDEEQEKFGELLVRLNKTYIEG</sequence>
<dbReference type="PROSITE" id="PS50995">
    <property type="entry name" value="HTH_MARR_2"/>
    <property type="match status" value="1"/>
</dbReference>
<dbReference type="SMART" id="SM00347">
    <property type="entry name" value="HTH_MARR"/>
    <property type="match status" value="1"/>
</dbReference>
<evidence type="ECO:0000313" key="5">
    <source>
        <dbReference type="EMBL" id="KJD46475.1"/>
    </source>
</evidence>
<evidence type="ECO:0000256" key="3">
    <source>
        <dbReference type="ARBA" id="ARBA00023163"/>
    </source>
</evidence>
<dbReference type="Pfam" id="PF01047">
    <property type="entry name" value="MarR"/>
    <property type="match status" value="1"/>
</dbReference>
<evidence type="ECO:0000256" key="1">
    <source>
        <dbReference type="ARBA" id="ARBA00023015"/>
    </source>
</evidence>
<reference evidence="5 6" key="1">
    <citation type="submission" date="2014-11" db="EMBL/GenBank/DDBJ databases">
        <title>Draft Genome Sequences of Paenibacillus polymyxa NRRL B-30509 and Paenibacillus terrae NRRL B-30644, Strains from a Poultry Environment that Produce Tridecaptin A and Paenicidins.</title>
        <authorList>
            <person name="van Belkum M.J."/>
            <person name="Lohans C.T."/>
            <person name="Vederas J.C."/>
        </authorList>
    </citation>
    <scope>NUCLEOTIDE SEQUENCE [LARGE SCALE GENOMIC DNA]</scope>
    <source>
        <strain evidence="5 6">NRRL B-30644</strain>
    </source>
</reference>
<keyword evidence="1" id="KW-0805">Transcription regulation</keyword>
<dbReference type="PANTHER" id="PTHR33164">
    <property type="entry name" value="TRANSCRIPTIONAL REGULATOR, MARR FAMILY"/>
    <property type="match status" value="1"/>
</dbReference>
<dbReference type="PANTHER" id="PTHR33164:SF57">
    <property type="entry name" value="MARR-FAMILY TRANSCRIPTIONAL REGULATOR"/>
    <property type="match status" value="1"/>
</dbReference>
<dbReference type="PROSITE" id="PS01117">
    <property type="entry name" value="HTH_MARR_1"/>
    <property type="match status" value="1"/>
</dbReference>